<evidence type="ECO:0000313" key="1">
    <source>
        <dbReference type="EMBL" id="MBB4633299.1"/>
    </source>
</evidence>
<dbReference type="Pfam" id="PF07366">
    <property type="entry name" value="SnoaL"/>
    <property type="match status" value="1"/>
</dbReference>
<dbReference type="GO" id="GO:0030638">
    <property type="term" value="P:polyketide metabolic process"/>
    <property type="evidence" value="ECO:0007669"/>
    <property type="project" value="InterPro"/>
</dbReference>
<protein>
    <submittedName>
        <fullName evidence="1">Steroid delta-isomerase-like uncharacterized protein</fullName>
    </submittedName>
</protein>
<reference evidence="1 2" key="1">
    <citation type="submission" date="2020-08" db="EMBL/GenBank/DDBJ databases">
        <title>Genomic Encyclopedia of Type Strains, Phase IV (KMG-IV): sequencing the most valuable type-strain genomes for metagenomic binning, comparative biology and taxonomic classification.</title>
        <authorList>
            <person name="Goeker M."/>
        </authorList>
    </citation>
    <scope>NUCLEOTIDE SEQUENCE [LARGE SCALE GENOMIC DNA]</scope>
    <source>
        <strain evidence="1 2">DSM 17328</strain>
    </source>
</reference>
<comment type="caution">
    <text evidence="1">The sequence shown here is derived from an EMBL/GenBank/DDBJ whole genome shotgun (WGS) entry which is preliminary data.</text>
</comment>
<evidence type="ECO:0000313" key="2">
    <source>
        <dbReference type="Proteomes" id="UP000566324"/>
    </source>
</evidence>
<dbReference type="EMBL" id="JACHNZ010000039">
    <property type="protein sequence ID" value="MBB4633299.1"/>
    <property type="molecule type" value="Genomic_DNA"/>
</dbReference>
<dbReference type="Gene3D" id="3.10.450.50">
    <property type="match status" value="1"/>
</dbReference>
<accession>A0A7W7B3M3</accession>
<gene>
    <name evidence="1" type="ORF">GGQ98_002933</name>
</gene>
<organism evidence="1 2">
    <name type="scientific">Sphingosinicella soli</name>
    <dbReference type="NCBI Taxonomy" id="333708"/>
    <lineage>
        <taxon>Bacteria</taxon>
        <taxon>Pseudomonadati</taxon>
        <taxon>Pseudomonadota</taxon>
        <taxon>Alphaproteobacteria</taxon>
        <taxon>Sphingomonadales</taxon>
        <taxon>Sphingosinicellaceae</taxon>
        <taxon>Sphingosinicella</taxon>
    </lineage>
</organism>
<dbReference type="AlphaFoldDB" id="A0A7W7B3M3"/>
<sequence>MNLAWEQNWLELFDNQLEALMANYPEKFEYEDMNFGVRIDNDREALRRWFKTFENTDPNASHHVFQAARYHGDERGGCLEWTWEIDHRTNFLGLPAAGKKTSVRGMTIHAFSDGKITLERSLWDTAALMRQLGLQAPQELEFS</sequence>
<dbReference type="SUPFAM" id="SSF54427">
    <property type="entry name" value="NTF2-like"/>
    <property type="match status" value="1"/>
</dbReference>
<keyword evidence="2" id="KW-1185">Reference proteome</keyword>
<proteinExistence type="predicted"/>
<name>A0A7W7B3M3_9SPHN</name>
<dbReference type="InterPro" id="IPR009959">
    <property type="entry name" value="Cyclase_SnoaL-like"/>
</dbReference>
<dbReference type="GO" id="GO:0016853">
    <property type="term" value="F:isomerase activity"/>
    <property type="evidence" value="ECO:0007669"/>
    <property type="project" value="UniProtKB-KW"/>
</dbReference>
<keyword evidence="1" id="KW-0413">Isomerase</keyword>
<dbReference type="PANTHER" id="PTHR38436:SF1">
    <property type="entry name" value="ESTER CYCLASE"/>
    <property type="match status" value="1"/>
</dbReference>
<dbReference type="Proteomes" id="UP000566324">
    <property type="component" value="Unassembled WGS sequence"/>
</dbReference>
<dbReference type="InterPro" id="IPR032710">
    <property type="entry name" value="NTF2-like_dom_sf"/>
</dbReference>
<dbReference type="PANTHER" id="PTHR38436">
    <property type="entry name" value="POLYKETIDE CYCLASE SNOAL-LIKE DOMAIN"/>
    <property type="match status" value="1"/>
</dbReference>
<dbReference type="RefSeq" id="WP_184070775.1">
    <property type="nucleotide sequence ID" value="NZ_JACHNZ010000039.1"/>
</dbReference>